<proteinExistence type="predicted"/>
<feature type="compositionally biased region" description="Low complexity" evidence="1">
    <location>
        <begin position="63"/>
        <end position="72"/>
    </location>
</feature>
<reference evidence="2" key="2">
    <citation type="submission" date="2025-09" db="UniProtKB">
        <authorList>
            <consortium name="Ensembl"/>
        </authorList>
    </citation>
    <scope>IDENTIFICATION</scope>
</reference>
<protein>
    <submittedName>
        <fullName evidence="2">Uncharacterized protein</fullName>
    </submittedName>
</protein>
<dbReference type="GeneTree" id="ENSGT00940000160257"/>
<sequence length="217" mass="22920">MIGSARGRSIGSLSGRRRRGDPPPPPPAPPPGPHLAKTSRRAPTGRARSPPDGGTRGAGGCSCGSPRGCGAPPAGGGGSRPPSTPVVGDWRGGVGGGGSQNSPFGENSCRGGPAPRYPPPPSPFSLLPSKPWEQIPKKPKRKKRRRRNVNCLRHAVIWYEDHRQRCPYEPRLAELDPAVGLYTTAVWQCERGHRYFQDLHCPLPPPASDGSDSDGGA</sequence>
<name>A0A8B9CPC3_9AVES</name>
<keyword evidence="3" id="KW-1185">Reference proteome</keyword>
<evidence type="ECO:0000313" key="2">
    <source>
        <dbReference type="Ensembl" id="ENSABRP00000022018.1"/>
    </source>
</evidence>
<evidence type="ECO:0000313" key="3">
    <source>
        <dbReference type="Proteomes" id="UP000694426"/>
    </source>
</evidence>
<feature type="region of interest" description="Disordered" evidence="1">
    <location>
        <begin position="1"/>
        <end position="147"/>
    </location>
</feature>
<feature type="compositionally biased region" description="Pro residues" evidence="1">
    <location>
        <begin position="22"/>
        <end position="33"/>
    </location>
</feature>
<organism evidence="2 3">
    <name type="scientific">Anser brachyrhynchus</name>
    <name type="common">Pink-footed goose</name>
    <dbReference type="NCBI Taxonomy" id="132585"/>
    <lineage>
        <taxon>Eukaryota</taxon>
        <taxon>Metazoa</taxon>
        <taxon>Chordata</taxon>
        <taxon>Craniata</taxon>
        <taxon>Vertebrata</taxon>
        <taxon>Euteleostomi</taxon>
        <taxon>Archelosauria</taxon>
        <taxon>Archosauria</taxon>
        <taxon>Dinosauria</taxon>
        <taxon>Saurischia</taxon>
        <taxon>Theropoda</taxon>
        <taxon>Coelurosauria</taxon>
        <taxon>Aves</taxon>
        <taxon>Neognathae</taxon>
        <taxon>Galloanserae</taxon>
        <taxon>Anseriformes</taxon>
        <taxon>Anatidae</taxon>
        <taxon>Anserinae</taxon>
        <taxon>Anser</taxon>
    </lineage>
</organism>
<feature type="compositionally biased region" description="Gly residues" evidence="1">
    <location>
        <begin position="90"/>
        <end position="99"/>
    </location>
</feature>
<dbReference type="Ensembl" id="ENSABRT00000030941.1">
    <property type="protein sequence ID" value="ENSABRP00000022018.1"/>
    <property type="gene ID" value="ENSABRG00000018636.1"/>
</dbReference>
<dbReference type="Proteomes" id="UP000694426">
    <property type="component" value="Unplaced"/>
</dbReference>
<accession>A0A8B9CPC3</accession>
<feature type="compositionally biased region" description="Low complexity" evidence="1">
    <location>
        <begin position="1"/>
        <end position="14"/>
    </location>
</feature>
<feature type="compositionally biased region" description="Basic residues" evidence="1">
    <location>
        <begin position="137"/>
        <end position="147"/>
    </location>
</feature>
<dbReference type="AlphaFoldDB" id="A0A8B9CPC3"/>
<evidence type="ECO:0000256" key="1">
    <source>
        <dbReference type="SAM" id="MobiDB-lite"/>
    </source>
</evidence>
<reference evidence="2" key="1">
    <citation type="submission" date="2025-08" db="UniProtKB">
        <authorList>
            <consortium name="Ensembl"/>
        </authorList>
    </citation>
    <scope>IDENTIFICATION</scope>
</reference>